<comment type="caution">
    <text evidence="2">The sequence shown here is derived from an EMBL/GenBank/DDBJ whole genome shotgun (WGS) entry which is preliminary data.</text>
</comment>
<dbReference type="AlphaFoldDB" id="A0AAP2UL75"/>
<sequence>MKQHILLEKAYCYPEPGEAQIPENCTFIQKNGYWRNNSTGEIMMLSNDPRRPQTKKADIETGEDQKGE</sequence>
<evidence type="ECO:0000313" key="3">
    <source>
        <dbReference type="Proteomes" id="UP001203972"/>
    </source>
</evidence>
<evidence type="ECO:0000313" key="2">
    <source>
        <dbReference type="EMBL" id="MCR0232366.1"/>
    </source>
</evidence>
<dbReference type="RefSeq" id="WP_008817734.1">
    <property type="nucleotide sequence ID" value="NZ_AP025565.1"/>
</dbReference>
<dbReference type="Proteomes" id="UP001203972">
    <property type="component" value="Unassembled WGS sequence"/>
</dbReference>
<dbReference type="EMBL" id="JAKTMA010000008">
    <property type="protein sequence ID" value="MCR0232366.1"/>
    <property type="molecule type" value="Genomic_DNA"/>
</dbReference>
<organism evidence="2 3">
    <name type="scientific">Clostridium innocuum</name>
    <dbReference type="NCBI Taxonomy" id="1522"/>
    <lineage>
        <taxon>Bacteria</taxon>
        <taxon>Bacillati</taxon>
        <taxon>Bacillota</taxon>
        <taxon>Clostridia</taxon>
        <taxon>Eubacteriales</taxon>
        <taxon>Clostridiaceae</taxon>
        <taxon>Clostridium</taxon>
    </lineage>
</organism>
<accession>A0AAP2UL75</accession>
<feature type="region of interest" description="Disordered" evidence="1">
    <location>
        <begin position="44"/>
        <end position="68"/>
    </location>
</feature>
<name>A0AAP2UL75_CLOIN</name>
<feature type="compositionally biased region" description="Basic and acidic residues" evidence="1">
    <location>
        <begin position="48"/>
        <end position="68"/>
    </location>
</feature>
<gene>
    <name evidence="2" type="ORF">MKC95_06230</name>
</gene>
<reference evidence="2" key="1">
    <citation type="journal article" date="2022" name="Clin. Infect. Dis.">
        <title>Association between Clostridium innocuum and antibiotic-associated diarrhea in adults and children: A cross-sectional study and comparative genomics analysis.</title>
        <authorList>
            <person name="Cherny K.E."/>
            <person name="Muscat E.B."/>
            <person name="Balaji A."/>
            <person name="Mukherjee J."/>
            <person name="Ozer E.A."/>
            <person name="Angarone M.P."/>
            <person name="Hauser A.R."/>
            <person name="Sichel J.S."/>
            <person name="Amponsah E."/>
            <person name="Kociolek L.K."/>
        </authorList>
    </citation>
    <scope>NUCLEOTIDE SEQUENCE</scope>
    <source>
        <strain evidence="2">NU1-AC-029v</strain>
    </source>
</reference>
<proteinExistence type="predicted"/>
<evidence type="ECO:0000256" key="1">
    <source>
        <dbReference type="SAM" id="MobiDB-lite"/>
    </source>
</evidence>
<protein>
    <submittedName>
        <fullName evidence="2">Uncharacterized protein</fullName>
    </submittedName>
</protein>